<organism evidence="2 3">
    <name type="scientific">Clostridium butyricum</name>
    <dbReference type="NCBI Taxonomy" id="1492"/>
    <lineage>
        <taxon>Bacteria</taxon>
        <taxon>Bacillati</taxon>
        <taxon>Bacillota</taxon>
        <taxon>Clostridia</taxon>
        <taxon>Eubacteriales</taxon>
        <taxon>Clostridiaceae</taxon>
        <taxon>Clostridium</taxon>
    </lineage>
</organism>
<keyword evidence="1" id="KW-0472">Membrane</keyword>
<feature type="transmembrane region" description="Helical" evidence="1">
    <location>
        <begin position="26"/>
        <end position="47"/>
    </location>
</feature>
<sequence>MLMLFKADEIIIEIMERKMTEKIKNAMPLAISIGLLPPLWAVVSSWVGIEFGWVALACGGIYVAAGDDVKNGPGISLGFLLGCIWGYIANKCMQITGINQNLLVFLVLCIMGFVCVILAITVFEKAVYLPAWLGSWAVALGIFGQTPQADMLENFIKLLIAMLAGVWYIGAFNNYFQKFLRNRGNKND</sequence>
<evidence type="ECO:0000256" key="1">
    <source>
        <dbReference type="SAM" id="Phobius"/>
    </source>
</evidence>
<dbReference type="EMBL" id="CP040627">
    <property type="protein sequence ID" value="QMW92870.1"/>
    <property type="molecule type" value="Genomic_DNA"/>
</dbReference>
<dbReference type="Proteomes" id="UP000515243">
    <property type="component" value="Chromosome 2"/>
</dbReference>
<protein>
    <submittedName>
        <fullName evidence="2">DUF1097 domain-containing protein</fullName>
    </submittedName>
</protein>
<feature type="transmembrane region" description="Helical" evidence="1">
    <location>
        <begin position="155"/>
        <end position="176"/>
    </location>
</feature>
<evidence type="ECO:0000313" key="2">
    <source>
        <dbReference type="EMBL" id="QMW92870.1"/>
    </source>
</evidence>
<name>A0AAP9UG09_CLOBU</name>
<feature type="transmembrane region" description="Helical" evidence="1">
    <location>
        <begin position="72"/>
        <end position="90"/>
    </location>
</feature>
<dbReference type="InterPro" id="IPR009476">
    <property type="entry name" value="DUF1097"/>
</dbReference>
<accession>A0AAP9UG09</accession>
<dbReference type="Pfam" id="PF06496">
    <property type="entry name" value="DUF1097"/>
    <property type="match status" value="1"/>
</dbReference>
<proteinExistence type="predicted"/>
<reference evidence="2 3" key="1">
    <citation type="submission" date="2019-05" db="EMBL/GenBank/DDBJ databases">
        <authorList>
            <person name="Schori C."/>
            <person name="Ahrens C."/>
        </authorList>
    </citation>
    <scope>NUCLEOTIDE SEQUENCE [LARGE SCALE GENOMIC DNA]</scope>
    <source>
        <strain evidence="2 3">DSM 10702</strain>
    </source>
</reference>
<keyword evidence="1" id="KW-0812">Transmembrane</keyword>
<feature type="transmembrane region" description="Helical" evidence="1">
    <location>
        <begin position="102"/>
        <end position="120"/>
    </location>
</feature>
<dbReference type="AlphaFoldDB" id="A0AAP9UG09"/>
<gene>
    <name evidence="2" type="ORF">FF104_18230</name>
</gene>
<evidence type="ECO:0000313" key="3">
    <source>
        <dbReference type="Proteomes" id="UP000515243"/>
    </source>
</evidence>
<keyword evidence="1" id="KW-1133">Transmembrane helix</keyword>